<keyword evidence="1" id="KW-0238">DNA-binding</keyword>
<evidence type="ECO:0000313" key="3">
    <source>
        <dbReference type="EMBL" id="CAD5109325.1"/>
    </source>
</evidence>
<dbReference type="GO" id="GO:0006355">
    <property type="term" value="P:regulation of DNA-templated transcription"/>
    <property type="evidence" value="ECO:0007669"/>
    <property type="project" value="InterPro"/>
</dbReference>
<evidence type="ECO:0000256" key="1">
    <source>
        <dbReference type="ARBA" id="ARBA00023125"/>
    </source>
</evidence>
<organism evidence="3 4">
    <name type="scientific">Zestomonas carbonaria</name>
    <dbReference type="NCBI Taxonomy" id="2762745"/>
    <lineage>
        <taxon>Bacteria</taxon>
        <taxon>Pseudomonadati</taxon>
        <taxon>Pseudomonadota</taxon>
        <taxon>Gammaproteobacteria</taxon>
        <taxon>Pseudomonadales</taxon>
        <taxon>Pseudomonadaceae</taxon>
        <taxon>Zestomonas</taxon>
    </lineage>
</organism>
<dbReference type="InterPro" id="IPR016032">
    <property type="entry name" value="Sig_transdc_resp-reg_C-effctor"/>
</dbReference>
<dbReference type="GO" id="GO:0003677">
    <property type="term" value="F:DNA binding"/>
    <property type="evidence" value="ECO:0007669"/>
    <property type="project" value="UniProtKB-KW"/>
</dbReference>
<reference evidence="3 4" key="1">
    <citation type="submission" date="2020-08" db="EMBL/GenBank/DDBJ databases">
        <authorList>
            <person name="Criscuolo A."/>
        </authorList>
    </citation>
    <scope>NUCLEOTIDE SEQUENCE [LARGE SCALE GENOMIC DNA]</scope>
    <source>
        <strain evidence="3">CIP111764</strain>
    </source>
</reference>
<dbReference type="AlphaFoldDB" id="A0A7U7ESC0"/>
<dbReference type="EMBL" id="CAJFCI010000073">
    <property type="protein sequence ID" value="CAD5109325.1"/>
    <property type="molecule type" value="Genomic_DNA"/>
</dbReference>
<dbReference type="Proteomes" id="UP000583387">
    <property type="component" value="Unassembled WGS sequence"/>
</dbReference>
<name>A0A7U7ESC0_9GAMM</name>
<dbReference type="RefSeq" id="WP_187672640.1">
    <property type="nucleotide sequence ID" value="NZ_CAJFCI010000073.1"/>
</dbReference>
<comment type="caution">
    <text evidence="3">The sequence shown here is derived from an EMBL/GenBank/DDBJ whole genome shotgun (WGS) entry which is preliminary data.</text>
</comment>
<dbReference type="CDD" id="cd06170">
    <property type="entry name" value="LuxR_C_like"/>
    <property type="match status" value="1"/>
</dbReference>
<evidence type="ECO:0000259" key="2">
    <source>
        <dbReference type="PROSITE" id="PS50043"/>
    </source>
</evidence>
<keyword evidence="4" id="KW-1185">Reference proteome</keyword>
<proteinExistence type="predicted"/>
<dbReference type="PANTHER" id="PTHR43214">
    <property type="entry name" value="TWO-COMPONENT RESPONSE REGULATOR"/>
    <property type="match status" value="1"/>
</dbReference>
<gene>
    <name evidence="3" type="ORF">PSEWESI4_03622</name>
</gene>
<dbReference type="InterPro" id="IPR039420">
    <property type="entry name" value="WalR-like"/>
</dbReference>
<accession>A0A7U7ESC0</accession>
<sequence length="365" mass="41362">MSHQEKLYDELVGLSYECVLAPDSWQSLLERIGPATGGTTSTLLFWDQQHGDPRVASLTLCEPAMVEAYNSHYCEFDPTRSFMTDRAPGVWYHDFAEYGPQNIRRDPYYQEFHRSFGMGSISCLKLYENQRAGAYLSLLAEYGAEPHDAERQQLLQRLSGHLILAGRLSEKIRSLELELDKRDLLLEQNRTPLWLVDENGRMLHHSPAAERYLLDADSPMQARHGVLRIKGRENVLAPLLRRACERKGAAHASWLPLSGQPPAELLITPVPEHVAFRHVRQRPLALLALLRNEPRGELLAEIFQLTPAERRLAELLTQGLSPEQCAAGLGVTINTVRSQLRALFRKTETDRQTELVSLFIRVGQG</sequence>
<evidence type="ECO:0000313" key="4">
    <source>
        <dbReference type="Proteomes" id="UP000583387"/>
    </source>
</evidence>
<dbReference type="SUPFAM" id="SSF46894">
    <property type="entry name" value="C-terminal effector domain of the bipartite response regulators"/>
    <property type="match status" value="1"/>
</dbReference>
<dbReference type="InterPro" id="IPR000792">
    <property type="entry name" value="Tscrpt_reg_LuxR_C"/>
</dbReference>
<dbReference type="PROSITE" id="PS50043">
    <property type="entry name" value="HTH_LUXR_2"/>
    <property type="match status" value="1"/>
</dbReference>
<dbReference type="InterPro" id="IPR036388">
    <property type="entry name" value="WH-like_DNA-bd_sf"/>
</dbReference>
<protein>
    <recommendedName>
        <fullName evidence="2">HTH luxR-type domain-containing protein</fullName>
    </recommendedName>
</protein>
<dbReference type="SMART" id="SM00421">
    <property type="entry name" value="HTH_LUXR"/>
    <property type="match status" value="1"/>
</dbReference>
<dbReference type="Gene3D" id="1.10.10.10">
    <property type="entry name" value="Winged helix-like DNA-binding domain superfamily/Winged helix DNA-binding domain"/>
    <property type="match status" value="1"/>
</dbReference>
<feature type="domain" description="HTH luxR-type" evidence="2">
    <location>
        <begin position="298"/>
        <end position="363"/>
    </location>
</feature>